<name>A0ABQ9F987_TEGGR</name>
<dbReference type="PANTHER" id="PTHR24104">
    <property type="entry name" value="E3 UBIQUITIN-PROTEIN LIGASE NHLRC1-RELATED"/>
    <property type="match status" value="1"/>
</dbReference>
<reference evidence="1 2" key="1">
    <citation type="submission" date="2022-12" db="EMBL/GenBank/DDBJ databases">
        <title>Chromosome-level genome of Tegillarca granosa.</title>
        <authorList>
            <person name="Kim J."/>
        </authorList>
    </citation>
    <scope>NUCLEOTIDE SEQUENCE [LARGE SCALE GENOMIC DNA]</scope>
    <source>
        <strain evidence="1">Teg-2019</strain>
        <tissue evidence="1">Adductor muscle</tissue>
    </source>
</reference>
<accession>A0ABQ9F987</accession>
<dbReference type="Gene3D" id="2.120.10.30">
    <property type="entry name" value="TolB, C-terminal domain"/>
    <property type="match status" value="1"/>
</dbReference>
<dbReference type="PANTHER" id="PTHR24104:SF25">
    <property type="entry name" value="PROTEIN LIN-41"/>
    <property type="match status" value="1"/>
</dbReference>
<comment type="caution">
    <text evidence="1">The sequence shown here is derived from an EMBL/GenBank/DDBJ whole genome shotgun (WGS) entry which is preliminary data.</text>
</comment>
<keyword evidence="2" id="KW-1185">Reference proteome</keyword>
<gene>
    <name evidence="1" type="ORF">KUTeg_010149</name>
</gene>
<organism evidence="1 2">
    <name type="scientific">Tegillarca granosa</name>
    <name type="common">Malaysian cockle</name>
    <name type="synonym">Anadara granosa</name>
    <dbReference type="NCBI Taxonomy" id="220873"/>
    <lineage>
        <taxon>Eukaryota</taxon>
        <taxon>Metazoa</taxon>
        <taxon>Spiralia</taxon>
        <taxon>Lophotrochozoa</taxon>
        <taxon>Mollusca</taxon>
        <taxon>Bivalvia</taxon>
        <taxon>Autobranchia</taxon>
        <taxon>Pteriomorphia</taxon>
        <taxon>Arcoida</taxon>
        <taxon>Arcoidea</taxon>
        <taxon>Arcidae</taxon>
        <taxon>Tegillarca</taxon>
    </lineage>
</organism>
<evidence type="ECO:0000313" key="1">
    <source>
        <dbReference type="EMBL" id="KAJ8312776.1"/>
    </source>
</evidence>
<dbReference type="Proteomes" id="UP001217089">
    <property type="component" value="Unassembled WGS sequence"/>
</dbReference>
<sequence>MDISNLKARRLASSKNKIIVASVSDVKILDQDGKFSKSLGSSSGEIFGVCVTKNDNILYTDRKTDELYCIDMNGKVLFTYSDKSLTCPTDVKVDDDGNIYVVGRMSHNIHMLSPEGKFIKMFLSEKDGIHRPYFLYFYKEFSQVMVCCDMDDSFPLNGDLPNQDS</sequence>
<dbReference type="EMBL" id="JARBDR010000440">
    <property type="protein sequence ID" value="KAJ8312776.1"/>
    <property type="molecule type" value="Genomic_DNA"/>
</dbReference>
<evidence type="ECO:0000313" key="2">
    <source>
        <dbReference type="Proteomes" id="UP001217089"/>
    </source>
</evidence>
<dbReference type="InterPro" id="IPR011042">
    <property type="entry name" value="6-blade_b-propeller_TolB-like"/>
</dbReference>
<protein>
    <submittedName>
        <fullName evidence="1">Uncharacterized protein</fullName>
    </submittedName>
</protein>
<dbReference type="InterPro" id="IPR050952">
    <property type="entry name" value="TRIM-NHL_E3_ligases"/>
</dbReference>
<dbReference type="SUPFAM" id="SSF101898">
    <property type="entry name" value="NHL repeat"/>
    <property type="match status" value="1"/>
</dbReference>
<proteinExistence type="predicted"/>